<keyword evidence="4" id="KW-0413">Isomerase</keyword>
<feature type="domain" description="Thioredoxin" evidence="6">
    <location>
        <begin position="122"/>
        <end position="250"/>
    </location>
</feature>
<dbReference type="InterPro" id="IPR013766">
    <property type="entry name" value="Thioredoxin_domain"/>
</dbReference>
<evidence type="ECO:0000256" key="1">
    <source>
        <dbReference type="ARBA" id="ARBA00001182"/>
    </source>
</evidence>
<evidence type="ECO:0000313" key="7">
    <source>
        <dbReference type="EMBL" id="EGV65027.1"/>
    </source>
</evidence>
<dbReference type="SUPFAM" id="SSF52833">
    <property type="entry name" value="Thioredoxin-like"/>
    <property type="match status" value="2"/>
</dbReference>
<dbReference type="InterPro" id="IPR051063">
    <property type="entry name" value="PDI"/>
</dbReference>
<dbReference type="Pfam" id="PF00085">
    <property type="entry name" value="Thioredoxin"/>
    <property type="match status" value="2"/>
</dbReference>
<dbReference type="Gene3D" id="3.40.30.10">
    <property type="entry name" value="Glutaredoxin"/>
    <property type="match status" value="2"/>
</dbReference>
<dbReference type="EC" id="5.3.4.1" evidence="2"/>
<dbReference type="Pfam" id="PF07749">
    <property type="entry name" value="ERp29"/>
    <property type="match status" value="1"/>
</dbReference>
<evidence type="ECO:0000313" key="8">
    <source>
        <dbReference type="Proteomes" id="UP000000707"/>
    </source>
</evidence>
<dbReference type="InterPro" id="IPR036356">
    <property type="entry name" value="ERp29_C_sf"/>
</dbReference>
<organism evidence="8">
    <name type="scientific">Candida tenuis (strain ATCC 10573 / BCRC 21748 / CBS 615 / JCM 9827 / NBRC 10315 / NRRL Y-1498 / VKM Y-70)</name>
    <name type="common">Yeast</name>
    <name type="synonym">Yamadazyma tenuis</name>
    <dbReference type="NCBI Taxonomy" id="590646"/>
    <lineage>
        <taxon>Eukaryota</taxon>
        <taxon>Fungi</taxon>
        <taxon>Dikarya</taxon>
        <taxon>Ascomycota</taxon>
        <taxon>Saccharomycotina</taxon>
        <taxon>Pichiomycetes</taxon>
        <taxon>Debaryomycetaceae</taxon>
        <taxon>Yamadazyma</taxon>
    </lineage>
</organism>
<dbReference type="GO" id="GO:0005783">
    <property type="term" value="C:endoplasmic reticulum"/>
    <property type="evidence" value="ECO:0007669"/>
    <property type="project" value="InterPro"/>
</dbReference>
<evidence type="ECO:0000256" key="4">
    <source>
        <dbReference type="ARBA" id="ARBA00023235"/>
    </source>
</evidence>
<dbReference type="SUPFAM" id="SSF47933">
    <property type="entry name" value="ERP29 C domain-like"/>
    <property type="match status" value="1"/>
</dbReference>
<feature type="domain" description="Thioredoxin" evidence="6">
    <location>
        <begin position="1"/>
        <end position="115"/>
    </location>
</feature>
<dbReference type="GO" id="GO:0003756">
    <property type="term" value="F:protein disulfide isomerase activity"/>
    <property type="evidence" value="ECO:0007669"/>
    <property type="project" value="UniProtKB-EC"/>
</dbReference>
<gene>
    <name evidence="7" type="ORF">CANTEDRAFT_113332</name>
</gene>
<protein>
    <recommendedName>
        <fullName evidence="2">protein disulfide-isomerase</fullName>
        <ecNumber evidence="2">5.3.4.1</ecNumber>
    </recommendedName>
</protein>
<reference evidence="7 8" key="1">
    <citation type="journal article" date="2011" name="Proc. Natl. Acad. Sci. U.S.A.">
        <title>Comparative genomics of xylose-fermenting fungi for enhanced biofuel production.</title>
        <authorList>
            <person name="Wohlbach D.J."/>
            <person name="Kuo A."/>
            <person name="Sato T.K."/>
            <person name="Potts K.M."/>
            <person name="Salamov A.A."/>
            <person name="LaButti K.M."/>
            <person name="Sun H."/>
            <person name="Clum A."/>
            <person name="Pangilinan J.L."/>
            <person name="Lindquist E.A."/>
            <person name="Lucas S."/>
            <person name="Lapidus A."/>
            <person name="Jin M."/>
            <person name="Gunawan C."/>
            <person name="Balan V."/>
            <person name="Dale B.E."/>
            <person name="Jeffries T.W."/>
            <person name="Zinkel R."/>
            <person name="Barry K.W."/>
            <person name="Grigoriev I.V."/>
            <person name="Gasch A.P."/>
        </authorList>
    </citation>
    <scope>NUCLEOTIDE SEQUENCE [LARGE SCALE GENOMIC DNA]</scope>
    <source>
        <strain evidence="7">ATCC 10573</strain>
        <strain evidence="8">ATCC 10573 / BCRC 21748 / CBS 615 / JCM 9827 / NBRC 10315 / NRRL Y-1498 / VKM Y-70</strain>
    </source>
</reference>
<sequence>MAVALGLDRVNDYNFDKVVRKSGDWVLVDFYADWCRHCQNLMPTIEKLASAYEKVPGVNVVKLNGGERSGRKSVLKYNVDGFPALGLYHNEDDPIFYEGSRDFESINNFIKLATGVNEVDSPQIEASVGPQDMLSINDHNIRELVLDSSEPTVVLVTGEWCRQCKEFKPIFNQVATEFETNPEVKFGVVDLDNKHHTTDKLRAQFGIETIPAIFYFDPTRVDSDGLKRPVKYEGNRNLSELVKFINSQLPDATNSITGRNLTLESQISAIRSQAQAVKLLESLESLDPSDFATSYYSKIFHKLTYKQHLHDKAPDVASEITRLSNLLQTSGHLIHPQKKKQLITRLNILRFYQSTGLNF</sequence>
<dbReference type="STRING" id="590646.G3B1Z5"/>
<keyword evidence="8" id="KW-1185">Reference proteome</keyword>
<dbReference type="EMBL" id="GL996515">
    <property type="protein sequence ID" value="EGV65027.1"/>
    <property type="molecule type" value="Genomic_DNA"/>
</dbReference>
<keyword evidence="3" id="KW-1015">Disulfide bond</keyword>
<dbReference type="Proteomes" id="UP000000707">
    <property type="component" value="Unassembled WGS sequence"/>
</dbReference>
<dbReference type="AlphaFoldDB" id="G3B1Z5"/>
<dbReference type="Gene3D" id="1.20.1150.12">
    <property type="entry name" value="Endoplasmic reticulum resident protein 29, C-terminal domain"/>
    <property type="match status" value="1"/>
</dbReference>
<comment type="catalytic activity">
    <reaction evidence="1">
        <text>Catalyzes the rearrangement of -S-S- bonds in proteins.</text>
        <dbReference type="EC" id="5.3.4.1"/>
    </reaction>
</comment>
<dbReference type="InterPro" id="IPR036249">
    <property type="entry name" value="Thioredoxin-like_sf"/>
</dbReference>
<dbReference type="eggNOG" id="KOG0191">
    <property type="taxonomic scope" value="Eukaryota"/>
</dbReference>
<evidence type="ECO:0000256" key="2">
    <source>
        <dbReference type="ARBA" id="ARBA00012723"/>
    </source>
</evidence>
<evidence type="ECO:0000259" key="6">
    <source>
        <dbReference type="PROSITE" id="PS51352"/>
    </source>
</evidence>
<dbReference type="OrthoDB" id="10264505at2759"/>
<evidence type="ECO:0000256" key="5">
    <source>
        <dbReference type="ARBA" id="ARBA00023284"/>
    </source>
</evidence>
<accession>G3B1Z5</accession>
<dbReference type="EMBL" id="GL996515">
    <property type="protein sequence ID" value="EGV65028.1"/>
    <property type="molecule type" value="Genomic_DNA"/>
</dbReference>
<dbReference type="PANTHER" id="PTHR45672">
    <property type="entry name" value="PROTEIN DISULFIDE-ISOMERASE C17H9.14C-RELATED"/>
    <property type="match status" value="1"/>
</dbReference>
<dbReference type="KEGG" id="cten:90982266"/>
<dbReference type="PROSITE" id="PS51352">
    <property type="entry name" value="THIOREDOXIN_2"/>
    <property type="match status" value="2"/>
</dbReference>
<keyword evidence="5" id="KW-0676">Redox-active center</keyword>
<dbReference type="InterPro" id="IPR011679">
    <property type="entry name" value="ERp29_C"/>
</dbReference>
<dbReference type="GO" id="GO:0006457">
    <property type="term" value="P:protein folding"/>
    <property type="evidence" value="ECO:0007669"/>
    <property type="project" value="TreeGrafter"/>
</dbReference>
<dbReference type="HOGENOM" id="CLU_038617_1_1_1"/>
<proteinExistence type="predicted"/>
<dbReference type="GeneID" id="90982266"/>
<name>G3B1Z5_CANTC</name>
<evidence type="ECO:0000256" key="3">
    <source>
        <dbReference type="ARBA" id="ARBA00023157"/>
    </source>
</evidence>